<name>A0ABV0PZQ3_9TELE</name>
<proteinExistence type="predicted"/>
<evidence type="ECO:0000313" key="2">
    <source>
        <dbReference type="Proteomes" id="UP001476798"/>
    </source>
</evidence>
<comment type="caution">
    <text evidence="1">The sequence shown here is derived from an EMBL/GenBank/DDBJ whole genome shotgun (WGS) entry which is preliminary data.</text>
</comment>
<dbReference type="Gene3D" id="2.80.10.50">
    <property type="match status" value="1"/>
</dbReference>
<dbReference type="EMBL" id="JAHRIO010091541">
    <property type="protein sequence ID" value="MEQ2188788.1"/>
    <property type="molecule type" value="Genomic_DNA"/>
</dbReference>
<feature type="non-terminal residue" evidence="1">
    <location>
        <position position="1"/>
    </location>
</feature>
<reference evidence="1 2" key="1">
    <citation type="submission" date="2021-06" db="EMBL/GenBank/DDBJ databases">
        <authorList>
            <person name="Palmer J.M."/>
        </authorList>
    </citation>
    <scope>NUCLEOTIDE SEQUENCE [LARGE SCALE GENOMIC DNA]</scope>
    <source>
        <strain evidence="1 2">GA_2019</strain>
        <tissue evidence="1">Muscle</tissue>
    </source>
</reference>
<accession>A0ABV0PZQ3</accession>
<evidence type="ECO:0000313" key="1">
    <source>
        <dbReference type="EMBL" id="MEQ2188788.1"/>
    </source>
</evidence>
<protein>
    <submittedName>
        <fullName evidence="1">Uncharacterized protein</fullName>
    </submittedName>
</protein>
<organism evidence="1 2">
    <name type="scientific">Goodea atripinnis</name>
    <dbReference type="NCBI Taxonomy" id="208336"/>
    <lineage>
        <taxon>Eukaryota</taxon>
        <taxon>Metazoa</taxon>
        <taxon>Chordata</taxon>
        <taxon>Craniata</taxon>
        <taxon>Vertebrata</taxon>
        <taxon>Euteleostomi</taxon>
        <taxon>Actinopterygii</taxon>
        <taxon>Neopterygii</taxon>
        <taxon>Teleostei</taxon>
        <taxon>Neoteleostei</taxon>
        <taxon>Acanthomorphata</taxon>
        <taxon>Ovalentaria</taxon>
        <taxon>Atherinomorphae</taxon>
        <taxon>Cyprinodontiformes</taxon>
        <taxon>Goodeidae</taxon>
        <taxon>Goodea</taxon>
    </lineage>
</organism>
<dbReference type="Proteomes" id="UP001476798">
    <property type="component" value="Unassembled WGS sequence"/>
</dbReference>
<keyword evidence="2" id="KW-1185">Reference proteome</keyword>
<gene>
    <name evidence="1" type="ORF">GOODEAATRI_018529</name>
</gene>
<sequence length="98" mass="11160">NVPPDLAICTFILEQSLSVRALVEMLANTVEMTEAVDLDKWVCLLTCFTSCVFQLNQHLSLFMSCWHLDVLLTEIMLYILINLCLTVIHTKYPQPSLS</sequence>